<reference evidence="8" key="1">
    <citation type="submission" date="2017-02" db="UniProtKB">
        <authorList>
            <consortium name="WormBaseParasite"/>
        </authorList>
    </citation>
    <scope>IDENTIFICATION</scope>
</reference>
<dbReference type="InterPro" id="IPR036964">
    <property type="entry name" value="RASGEF_cat_dom_sf"/>
</dbReference>
<dbReference type="AlphaFoldDB" id="A0A0N4U8D3"/>
<dbReference type="GO" id="GO:0005085">
    <property type="term" value="F:guanyl-nucleotide exchange factor activity"/>
    <property type="evidence" value="ECO:0007669"/>
    <property type="project" value="UniProtKB-KW"/>
</dbReference>
<dbReference type="InterPro" id="IPR023578">
    <property type="entry name" value="Ras_GEF_dom_sf"/>
</dbReference>
<dbReference type="PROSITE" id="PS50212">
    <property type="entry name" value="RASGEF_NTER"/>
    <property type="match status" value="1"/>
</dbReference>
<evidence type="ECO:0000313" key="8">
    <source>
        <dbReference type="WBParaSite" id="DME_0000329901-mRNA-1"/>
    </source>
</evidence>
<sequence>MCGYYDPVRIAHSHNIPILWYIHIGYGASTIHSNDYSNLSQILQISESDRIRLPKRFVDNEEENVGEESVEYSEFLPISSSSVLEQIDSTDWLVLRANDGISKPHEVRGGPVDALIAYATQPNGSLLYQEAFLTTYRTFISSTELIDKLIRRYIYMSLSDAQSFVKVARQSFSMLVRVVDELCAVEIIRELVRTITKFINRLIGDGNYTFAKLLRMPSLFEFRSSAIAKQMTYLDAELFQKIEPAEMLWWSMEQNEKKSPNLCSFTEHFNKQLRTMGNYNSYLAILSALDSGPIRRLDWSKNALDMLKDHSSIMDSSHSFKNYRTLLSESLPPCLPYIGLVLQDLTFVHIGNTNYLAPENCNYCKNLINFGKRWQQFAILDSIRRFKSWNYSIEKDDKILYFFQDFKNYLSEDDIWELSETIKPRLRRNK</sequence>
<dbReference type="PANTHER" id="PTHR23113">
    <property type="entry name" value="GUANINE NUCLEOTIDE EXCHANGE FACTOR"/>
    <property type="match status" value="1"/>
</dbReference>
<dbReference type="Pfam" id="PF00618">
    <property type="entry name" value="RasGEF_N"/>
    <property type="match status" value="1"/>
</dbReference>
<dbReference type="EMBL" id="UYYG01001160">
    <property type="protein sequence ID" value="VDN57485.1"/>
    <property type="molecule type" value="Genomic_DNA"/>
</dbReference>
<accession>A0A0N4U8D3</accession>
<protein>
    <submittedName>
        <fullName evidence="8">Ras-GEF domain-containing protein</fullName>
    </submittedName>
</protein>
<evidence type="ECO:0000256" key="2">
    <source>
        <dbReference type="PROSITE-ProRule" id="PRU00168"/>
    </source>
</evidence>
<dbReference type="InterPro" id="IPR008937">
    <property type="entry name" value="Ras-like_GEF"/>
</dbReference>
<reference evidence="5 7" key="2">
    <citation type="submission" date="2018-11" db="EMBL/GenBank/DDBJ databases">
        <authorList>
            <consortium name="Pathogen Informatics"/>
        </authorList>
    </citation>
    <scope>NUCLEOTIDE SEQUENCE [LARGE SCALE GENOMIC DNA]</scope>
</reference>
<dbReference type="CDD" id="cd06224">
    <property type="entry name" value="REM"/>
    <property type="match status" value="1"/>
</dbReference>
<feature type="domain" description="N-terminal Ras-GEF" evidence="4">
    <location>
        <begin position="103"/>
        <end position="224"/>
    </location>
</feature>
<dbReference type="SMART" id="SM00229">
    <property type="entry name" value="RasGEFN"/>
    <property type="match status" value="1"/>
</dbReference>
<keyword evidence="1 2" id="KW-0344">Guanine-nucleotide releasing factor</keyword>
<dbReference type="GO" id="GO:0007265">
    <property type="term" value="P:Ras protein signal transduction"/>
    <property type="evidence" value="ECO:0007669"/>
    <property type="project" value="TreeGrafter"/>
</dbReference>
<dbReference type="Pfam" id="PF00617">
    <property type="entry name" value="RasGEF"/>
    <property type="match status" value="2"/>
</dbReference>
<dbReference type="WBParaSite" id="DME_0000329901-mRNA-1">
    <property type="protein sequence ID" value="DME_0000329901-mRNA-1"/>
    <property type="gene ID" value="DME_0000329901"/>
</dbReference>
<dbReference type="InterPro" id="IPR001895">
    <property type="entry name" value="RASGEF_cat_dom"/>
</dbReference>
<feature type="domain" description="Ras-GEF" evidence="3">
    <location>
        <begin position="223"/>
        <end position="425"/>
    </location>
</feature>
<evidence type="ECO:0000313" key="7">
    <source>
        <dbReference type="Proteomes" id="UP000274756"/>
    </source>
</evidence>
<organism evidence="6 8">
    <name type="scientific">Dracunculus medinensis</name>
    <name type="common">Guinea worm</name>
    <dbReference type="NCBI Taxonomy" id="318479"/>
    <lineage>
        <taxon>Eukaryota</taxon>
        <taxon>Metazoa</taxon>
        <taxon>Ecdysozoa</taxon>
        <taxon>Nematoda</taxon>
        <taxon>Chromadorea</taxon>
        <taxon>Rhabditida</taxon>
        <taxon>Spirurina</taxon>
        <taxon>Dracunculoidea</taxon>
        <taxon>Dracunculidae</taxon>
        <taxon>Dracunculus</taxon>
    </lineage>
</organism>
<evidence type="ECO:0000313" key="5">
    <source>
        <dbReference type="EMBL" id="VDN57485.1"/>
    </source>
</evidence>
<dbReference type="Proteomes" id="UP000038040">
    <property type="component" value="Unplaced"/>
</dbReference>
<dbReference type="Proteomes" id="UP000274756">
    <property type="component" value="Unassembled WGS sequence"/>
</dbReference>
<evidence type="ECO:0000259" key="4">
    <source>
        <dbReference type="PROSITE" id="PS50212"/>
    </source>
</evidence>
<dbReference type="Gene3D" id="1.10.840.10">
    <property type="entry name" value="Ras guanine-nucleotide exchange factors catalytic domain"/>
    <property type="match status" value="2"/>
</dbReference>
<dbReference type="PROSITE" id="PS50009">
    <property type="entry name" value="RASGEF_CAT"/>
    <property type="match status" value="1"/>
</dbReference>
<evidence type="ECO:0000256" key="1">
    <source>
        <dbReference type="ARBA" id="ARBA00022658"/>
    </source>
</evidence>
<dbReference type="PANTHER" id="PTHR23113:SF224">
    <property type="entry name" value="RAP GUANINE NUCLEOTIDE EXCHANGE FACTOR 1"/>
    <property type="match status" value="1"/>
</dbReference>
<name>A0A0N4U8D3_DRAME</name>
<dbReference type="Gene3D" id="1.20.870.10">
    <property type="entry name" value="Son of sevenless (SoS) protein Chain: S domain 1"/>
    <property type="match status" value="1"/>
</dbReference>
<dbReference type="STRING" id="318479.A0A0N4U8D3"/>
<evidence type="ECO:0000259" key="3">
    <source>
        <dbReference type="PROSITE" id="PS50009"/>
    </source>
</evidence>
<dbReference type="SUPFAM" id="SSF48366">
    <property type="entry name" value="Ras GEF"/>
    <property type="match status" value="1"/>
</dbReference>
<evidence type="ECO:0000313" key="6">
    <source>
        <dbReference type="Proteomes" id="UP000038040"/>
    </source>
</evidence>
<dbReference type="InterPro" id="IPR000651">
    <property type="entry name" value="Ras-like_Gua-exchang_fac_N"/>
</dbReference>
<dbReference type="OrthoDB" id="25179at2759"/>
<dbReference type="SMART" id="SM00147">
    <property type="entry name" value="RasGEF"/>
    <property type="match status" value="1"/>
</dbReference>
<keyword evidence="7" id="KW-1185">Reference proteome</keyword>
<gene>
    <name evidence="5" type="ORF">DME_LOCUS7458</name>
</gene>
<proteinExistence type="predicted"/>
<dbReference type="GO" id="GO:0005886">
    <property type="term" value="C:plasma membrane"/>
    <property type="evidence" value="ECO:0007669"/>
    <property type="project" value="TreeGrafter"/>
</dbReference>